<keyword evidence="6 7" id="KW-0482">Metalloprotease</keyword>
<feature type="domain" description="Peptidase M3A/M3B catalytic" evidence="8">
    <location>
        <begin position="302"/>
        <end position="788"/>
    </location>
</feature>
<evidence type="ECO:0000256" key="6">
    <source>
        <dbReference type="ARBA" id="ARBA00023049"/>
    </source>
</evidence>
<keyword evidence="5 7" id="KW-0862">Zinc</keyword>
<dbReference type="EnsemblMetazoa" id="SSS_4503s_mrna">
    <property type="protein sequence ID" value="KAF7488405.1"/>
    <property type="gene ID" value="SSS_4503"/>
</dbReference>
<evidence type="ECO:0000256" key="5">
    <source>
        <dbReference type="ARBA" id="ARBA00022833"/>
    </source>
</evidence>
<evidence type="ECO:0000256" key="2">
    <source>
        <dbReference type="ARBA" id="ARBA00022670"/>
    </source>
</evidence>
<keyword evidence="11" id="KW-1185">Reference proteome</keyword>
<keyword evidence="4 7" id="KW-0378">Hydrolase</keyword>
<evidence type="ECO:0000313" key="9">
    <source>
        <dbReference type="EMBL" id="KAF7488405.1"/>
    </source>
</evidence>
<dbReference type="OrthoDB" id="534666at2759"/>
<dbReference type="Pfam" id="PF01432">
    <property type="entry name" value="Peptidase_M3"/>
    <property type="match status" value="1"/>
</dbReference>
<dbReference type="Proteomes" id="UP000070412">
    <property type="component" value="Unassembled WGS sequence"/>
</dbReference>
<dbReference type="PANTHER" id="PTHR11804">
    <property type="entry name" value="PROTEASE M3 THIMET OLIGOPEPTIDASE-RELATED"/>
    <property type="match status" value="1"/>
</dbReference>
<gene>
    <name evidence="9" type="ORF">SSS_4503</name>
</gene>
<evidence type="ECO:0000313" key="10">
    <source>
        <dbReference type="EnsemblMetazoa" id="KAF7488405.1"/>
    </source>
</evidence>
<keyword evidence="2 7" id="KW-0645">Protease</keyword>
<evidence type="ECO:0000313" key="11">
    <source>
        <dbReference type="Proteomes" id="UP000070412"/>
    </source>
</evidence>
<sequence>MLLLKIFRHRNSILSGLDGIQRFRCRNLSGPIPIPPSFNQNDFVSKKLQTFLVFPDIPPLSDETNEFIELPTTGEIPFDKLTIEKLVIASGRASIELEHFLNEFSNELKNYSEDNDVSRAKLKEFILGMEKHLLPLRYTLSLMECFDEIDPKRFHFNAIEDFYGKRMKKSEIRFENREIYCFMCEMKARIDAKKRMRSKKKQDNSRKENIDIKEIEENSIVNRYLCRSKTKGLAIKKDRRVQHFAFLNEKLKFTEKLFYMTAMEASRTFQANIKSPQFLDCLPDHVITSIDHHDIDALFTSFLRYCPDQSLRKDFWTSYMSRGSPFQNSISNNLRNIEKIRTLRQDIAETLGYDDFAQMALDLNGSGHRSMIGTLDNVIAFINELSDKTQNQYQKNLKEINEFALEFRPDKISENESPVAMLPSNILIEKLNIWDLKYFERMYLKEIYQFDSTKIRPYFQLDQVINGMLKFTEKLFNIKIVRIDEMKNVWGPNVRYYKIFDNSPNSNGEYGSFYFDPYHSKSQIFTPLIRSESMCIKPSIIFLMDFKNINGSVLEQFEQQQLQATGKELLNFYQVIRLFEKFGHVLQLILSQSDYSEIGGLYNVEKDVINFVPHFMKLWPINSFDVLAGCSSHVKTGEPLAPEQFEKIRRAYYHFASFPLKNELYSITMDMNLHTSDTHSTLLVKNTWKDWMAPFDLGEETGQLCSWIDMFGGRGLEGIYYSNKWSEVIAADVFESFIENGAHQNDEVLSQMGQRFKDIFLSRIGSISANELFRQFLGRDPTLNGYLKINSFR</sequence>
<proteinExistence type="inferred from homology"/>
<dbReference type="EMBL" id="WVUK01000066">
    <property type="protein sequence ID" value="KAF7488405.1"/>
    <property type="molecule type" value="Genomic_DNA"/>
</dbReference>
<accession>A0A834R2A5</accession>
<dbReference type="Gene3D" id="3.40.390.10">
    <property type="entry name" value="Collagenase (Catalytic Domain)"/>
    <property type="match status" value="1"/>
</dbReference>
<reference evidence="10" key="3">
    <citation type="submission" date="2022-06" db="UniProtKB">
        <authorList>
            <consortium name="EnsemblMetazoa"/>
        </authorList>
    </citation>
    <scope>IDENTIFICATION</scope>
</reference>
<dbReference type="InterPro" id="IPR024077">
    <property type="entry name" value="Neurolysin/TOP_dom2"/>
</dbReference>
<protein>
    <submittedName>
        <fullName evidence="9">Putative cytosolic oligopeptidase A</fullName>
    </submittedName>
</protein>
<dbReference type="PANTHER" id="PTHR11804:SF83">
    <property type="entry name" value="LD37516P"/>
    <property type="match status" value="1"/>
</dbReference>
<evidence type="ECO:0000259" key="8">
    <source>
        <dbReference type="Pfam" id="PF01432"/>
    </source>
</evidence>
<dbReference type="InterPro" id="IPR045090">
    <property type="entry name" value="Pept_M3A_M3B"/>
</dbReference>
<dbReference type="InterPro" id="IPR001567">
    <property type="entry name" value="Pept_M3A_M3B_dom"/>
</dbReference>
<name>A0A834R2A5_SARSC</name>
<dbReference type="AlphaFoldDB" id="A0A834R2A5"/>
<dbReference type="GO" id="GO:0004222">
    <property type="term" value="F:metalloendopeptidase activity"/>
    <property type="evidence" value="ECO:0007669"/>
    <property type="project" value="InterPro"/>
</dbReference>
<keyword evidence="3 7" id="KW-0479">Metal-binding</keyword>
<comment type="similarity">
    <text evidence="1 7">Belongs to the peptidase M3 family.</text>
</comment>
<dbReference type="SUPFAM" id="SSF55486">
    <property type="entry name" value="Metalloproteases ('zincins'), catalytic domain"/>
    <property type="match status" value="1"/>
</dbReference>
<reference evidence="11" key="1">
    <citation type="journal article" date="2020" name="PLoS Negl. Trop. Dis.">
        <title>High-quality nuclear genome for Sarcoptes scabiei-A critical resource for a neglected parasite.</title>
        <authorList>
            <person name="Korhonen P.K."/>
            <person name="Gasser R.B."/>
            <person name="Ma G."/>
            <person name="Wang T."/>
            <person name="Stroehlein A.J."/>
            <person name="Young N.D."/>
            <person name="Ang C.S."/>
            <person name="Fernando D.D."/>
            <person name="Lu H.C."/>
            <person name="Taylor S."/>
            <person name="Reynolds S.L."/>
            <person name="Mofiz E."/>
            <person name="Najaraj S.H."/>
            <person name="Gowda H."/>
            <person name="Madugundu A."/>
            <person name="Renuse S."/>
            <person name="Holt D."/>
            <person name="Pandey A."/>
            <person name="Papenfuss A.T."/>
            <person name="Fischer K."/>
        </authorList>
    </citation>
    <scope>NUCLEOTIDE SEQUENCE [LARGE SCALE GENOMIC DNA]</scope>
</reference>
<evidence type="ECO:0000256" key="1">
    <source>
        <dbReference type="ARBA" id="ARBA00006040"/>
    </source>
</evidence>
<dbReference type="Gene3D" id="1.10.1370.10">
    <property type="entry name" value="Neurolysin, domain 3"/>
    <property type="match status" value="1"/>
</dbReference>
<dbReference type="GO" id="GO:0046872">
    <property type="term" value="F:metal ion binding"/>
    <property type="evidence" value="ECO:0007669"/>
    <property type="project" value="UniProtKB-UniRule"/>
</dbReference>
<evidence type="ECO:0000256" key="7">
    <source>
        <dbReference type="RuleBase" id="RU003435"/>
    </source>
</evidence>
<dbReference type="InterPro" id="IPR024079">
    <property type="entry name" value="MetalloPept_cat_dom_sf"/>
</dbReference>
<dbReference type="GO" id="GO:0006508">
    <property type="term" value="P:proteolysis"/>
    <property type="evidence" value="ECO:0007669"/>
    <property type="project" value="UniProtKB-KW"/>
</dbReference>
<organism evidence="9">
    <name type="scientific">Sarcoptes scabiei</name>
    <name type="common">Itch mite</name>
    <name type="synonym">Acarus scabiei</name>
    <dbReference type="NCBI Taxonomy" id="52283"/>
    <lineage>
        <taxon>Eukaryota</taxon>
        <taxon>Metazoa</taxon>
        <taxon>Ecdysozoa</taxon>
        <taxon>Arthropoda</taxon>
        <taxon>Chelicerata</taxon>
        <taxon>Arachnida</taxon>
        <taxon>Acari</taxon>
        <taxon>Acariformes</taxon>
        <taxon>Sarcoptiformes</taxon>
        <taxon>Astigmata</taxon>
        <taxon>Psoroptidia</taxon>
        <taxon>Sarcoptoidea</taxon>
        <taxon>Sarcoptidae</taxon>
        <taxon>Sarcoptinae</taxon>
        <taxon>Sarcoptes</taxon>
    </lineage>
</organism>
<evidence type="ECO:0000256" key="4">
    <source>
        <dbReference type="ARBA" id="ARBA00022801"/>
    </source>
</evidence>
<evidence type="ECO:0000256" key="3">
    <source>
        <dbReference type="ARBA" id="ARBA00022723"/>
    </source>
</evidence>
<comment type="cofactor">
    <cofactor evidence="7">
        <name>Zn(2+)</name>
        <dbReference type="ChEBI" id="CHEBI:29105"/>
    </cofactor>
    <text evidence="7">Binds 1 zinc ion.</text>
</comment>
<reference evidence="9" key="2">
    <citation type="submission" date="2020-01" db="EMBL/GenBank/DDBJ databases">
        <authorList>
            <person name="Korhonen P.K.K."/>
            <person name="Guangxu M.G."/>
            <person name="Wang T.W."/>
            <person name="Stroehlein A.J.S."/>
            <person name="Young N.D."/>
            <person name="Ang C.-S.A."/>
            <person name="Fernando D.W.F."/>
            <person name="Lu H.L."/>
            <person name="Taylor S.T."/>
            <person name="Ehtesham M.E.M."/>
            <person name="Najaraj S.H.N."/>
            <person name="Harsha G.H.G."/>
            <person name="Madugundu A.M."/>
            <person name="Renuse S.R."/>
            <person name="Holt D.H."/>
            <person name="Pandey A.P."/>
            <person name="Papenfuss A.P."/>
            <person name="Gasser R.B.G."/>
            <person name="Fischer K.F."/>
        </authorList>
    </citation>
    <scope>NUCLEOTIDE SEQUENCE</scope>
    <source>
        <strain evidence="9">SSS_KF_BRIS2020</strain>
    </source>
</reference>